<accession>A0A4R4MWK8</accession>
<organism evidence="1 2">
    <name type="scientific">Nonomuraea longispora</name>
    <dbReference type="NCBI Taxonomy" id="1848320"/>
    <lineage>
        <taxon>Bacteria</taxon>
        <taxon>Bacillati</taxon>
        <taxon>Actinomycetota</taxon>
        <taxon>Actinomycetes</taxon>
        <taxon>Streptosporangiales</taxon>
        <taxon>Streptosporangiaceae</taxon>
        <taxon>Nonomuraea</taxon>
    </lineage>
</organism>
<dbReference type="EMBL" id="SMJZ01000212">
    <property type="protein sequence ID" value="TDB99743.1"/>
    <property type="molecule type" value="Genomic_DNA"/>
</dbReference>
<evidence type="ECO:0000313" key="2">
    <source>
        <dbReference type="Proteomes" id="UP000295157"/>
    </source>
</evidence>
<name>A0A4R4MWK8_9ACTN</name>
<comment type="caution">
    <text evidence="1">The sequence shown here is derived from an EMBL/GenBank/DDBJ whole genome shotgun (WGS) entry which is preliminary data.</text>
</comment>
<dbReference type="OrthoDB" id="3504852at2"/>
<dbReference type="RefSeq" id="WP_132339693.1">
    <property type="nucleotide sequence ID" value="NZ_SMJZ01000212.1"/>
</dbReference>
<sequence length="292" mass="31959">MSKTETAQPVSPLHTVARRFPLVPRPRAVCRSIEQRVARVRDRAHLAAQRGDDAVLRAAEAFNMAALIATDCGLPKLARELCWQQADIFLTSRPYPAATAKLALQPLINLGRLLVRDGDGAYEVFRGLYDALHDRAAVAIAGRQVDLADLVIEDDRPQIVQWMWLNLLIDGSKALARAGRWAEALHHVEQHHGVGARMCEGRQVSIVARATSGHPDEAAHLLAATPVEAPWEEAVSACLHTLCLRVADQPADPTTSTMVDAYLRLPAEPEHVVFQVRLGLSVFGLAPFSAHE</sequence>
<evidence type="ECO:0000313" key="1">
    <source>
        <dbReference type="EMBL" id="TDB99743.1"/>
    </source>
</evidence>
<reference evidence="1 2" key="1">
    <citation type="submission" date="2019-02" db="EMBL/GenBank/DDBJ databases">
        <title>Draft genome sequences of novel Actinobacteria.</title>
        <authorList>
            <person name="Sahin N."/>
            <person name="Ay H."/>
            <person name="Saygin H."/>
        </authorList>
    </citation>
    <scope>NUCLEOTIDE SEQUENCE [LARGE SCALE GENOMIC DNA]</scope>
    <source>
        <strain evidence="1 2">KC201</strain>
    </source>
</reference>
<protein>
    <submittedName>
        <fullName evidence="1">Uncharacterized protein</fullName>
    </submittedName>
</protein>
<proteinExistence type="predicted"/>
<keyword evidence="2" id="KW-1185">Reference proteome</keyword>
<dbReference type="AlphaFoldDB" id="A0A4R4MWK8"/>
<gene>
    <name evidence="1" type="ORF">E1267_36595</name>
</gene>
<dbReference type="Proteomes" id="UP000295157">
    <property type="component" value="Unassembled WGS sequence"/>
</dbReference>